<gene>
    <name evidence="2" type="ORF">OMQ_01374</name>
</gene>
<evidence type="ECO:0000259" key="1">
    <source>
        <dbReference type="Pfam" id="PF13649"/>
    </source>
</evidence>
<dbReference type="STRING" id="41997.RV16_GL000195"/>
<dbReference type="InterPro" id="IPR041698">
    <property type="entry name" value="Methyltransf_25"/>
</dbReference>
<reference evidence="2 3" key="1">
    <citation type="submission" date="2013-03" db="EMBL/GenBank/DDBJ databases">
        <title>The Genome Sequence of Enterococcus saccharolyticus ATCC_43076 (Illumina only assembly).</title>
        <authorList>
            <consortium name="The Broad Institute Genomics Platform"/>
            <consortium name="The Broad Institute Genome Sequencing Center for Infectious Disease"/>
            <person name="Earl A."/>
            <person name="Russ C."/>
            <person name="Gilmore M."/>
            <person name="Surin D."/>
            <person name="Walker B."/>
            <person name="Young S."/>
            <person name="Zeng Q."/>
            <person name="Gargeya S."/>
            <person name="Fitzgerald M."/>
            <person name="Haas B."/>
            <person name="Abouelleil A."/>
            <person name="Allen A.W."/>
            <person name="Alvarado L."/>
            <person name="Arachchi H.M."/>
            <person name="Berlin A.M."/>
            <person name="Chapman S.B."/>
            <person name="Gainer-Dewar J."/>
            <person name="Goldberg J."/>
            <person name="Griggs A."/>
            <person name="Gujja S."/>
            <person name="Hansen M."/>
            <person name="Howarth C."/>
            <person name="Imamovic A."/>
            <person name="Ireland A."/>
            <person name="Larimer J."/>
            <person name="McCowan C."/>
            <person name="Murphy C."/>
            <person name="Pearson M."/>
            <person name="Poon T.W."/>
            <person name="Priest M."/>
            <person name="Roberts A."/>
            <person name="Saif S."/>
            <person name="Shea T."/>
            <person name="Sisk P."/>
            <person name="Sykes S."/>
            <person name="Wortman J."/>
            <person name="Nusbaum C."/>
            <person name="Birren B."/>
        </authorList>
    </citation>
    <scope>NUCLEOTIDE SEQUENCE [LARGE SCALE GENOMIC DNA]</scope>
    <source>
        <strain evidence="2 3">ATCC 43076</strain>
    </source>
</reference>
<evidence type="ECO:0000313" key="3">
    <source>
        <dbReference type="Proteomes" id="UP000014136"/>
    </source>
</evidence>
<keyword evidence="3" id="KW-1185">Reference proteome</keyword>
<feature type="domain" description="Methyltransferase" evidence="1">
    <location>
        <begin position="49"/>
        <end position="132"/>
    </location>
</feature>
<dbReference type="Gene3D" id="3.40.50.150">
    <property type="entry name" value="Vaccinia Virus protein VP39"/>
    <property type="match status" value="1"/>
</dbReference>
<name>S0JAU0_9ENTE</name>
<protein>
    <recommendedName>
        <fullName evidence="1">Methyltransferase domain-containing protein</fullName>
    </recommendedName>
</protein>
<dbReference type="InterPro" id="IPR029063">
    <property type="entry name" value="SAM-dependent_MTases_sf"/>
</dbReference>
<dbReference type="RefSeq" id="WP_016175171.1">
    <property type="nucleotide sequence ID" value="NZ_KE136389.1"/>
</dbReference>
<sequence length="235" mass="27718">MSHLEEERLFWDGFAEEYAEIQAESTTTIPQDVHDFLVAENILPTNTFLDLAGGTGKYIPAILANVNDYTLVDFSEKMLQIAQDTHNYPRLQFLHCEQAVFLTQTKDNRYDVVFSAMNPALTSKQILNELLRIANEYVCILRVIEEKDELFSLFEQTPEEWKWMETYKEWLDGKYRTQLFSYNSSESISKEFFLTYFEMDFPYSQLQKIADDLFQQNTEKLNRTTITFELLIIEI</sequence>
<dbReference type="HOGENOM" id="CLU_101316_0_0_9"/>
<organism evidence="2 3">
    <name type="scientific">Enterococcus saccharolyticus subsp. saccharolyticus ATCC 43076</name>
    <dbReference type="NCBI Taxonomy" id="1139996"/>
    <lineage>
        <taxon>Bacteria</taxon>
        <taxon>Bacillati</taxon>
        <taxon>Bacillota</taxon>
        <taxon>Bacilli</taxon>
        <taxon>Lactobacillales</taxon>
        <taxon>Enterococcaceae</taxon>
        <taxon>Enterococcus</taxon>
    </lineage>
</organism>
<dbReference type="CDD" id="cd02440">
    <property type="entry name" value="AdoMet_MTases"/>
    <property type="match status" value="1"/>
</dbReference>
<dbReference type="EMBL" id="AHYT01000004">
    <property type="protein sequence ID" value="EOT29422.1"/>
    <property type="molecule type" value="Genomic_DNA"/>
</dbReference>
<dbReference type="OrthoDB" id="2287745at2"/>
<accession>S0JAU0</accession>
<dbReference type="AlphaFoldDB" id="S0JAU0"/>
<evidence type="ECO:0000313" key="2">
    <source>
        <dbReference type="EMBL" id="EOT29422.1"/>
    </source>
</evidence>
<dbReference type="PATRIC" id="fig|1139996.3.peg.1357"/>
<comment type="caution">
    <text evidence="2">The sequence shown here is derived from an EMBL/GenBank/DDBJ whole genome shotgun (WGS) entry which is preliminary data.</text>
</comment>
<dbReference type="Proteomes" id="UP000014136">
    <property type="component" value="Unassembled WGS sequence"/>
</dbReference>
<dbReference type="Pfam" id="PF13649">
    <property type="entry name" value="Methyltransf_25"/>
    <property type="match status" value="1"/>
</dbReference>
<proteinExistence type="predicted"/>
<dbReference type="eggNOG" id="COG2226">
    <property type="taxonomic scope" value="Bacteria"/>
</dbReference>
<dbReference type="SUPFAM" id="SSF53335">
    <property type="entry name" value="S-adenosyl-L-methionine-dependent methyltransferases"/>
    <property type="match status" value="1"/>
</dbReference>